<dbReference type="Pfam" id="PF02620">
    <property type="entry name" value="YceD"/>
    <property type="match status" value="1"/>
</dbReference>
<gene>
    <name evidence="1" type="ORF">FVF75_09565</name>
</gene>
<accession>A0A5D0RKQ3</accession>
<protein>
    <submittedName>
        <fullName evidence="1">DUF177 domain-containing protein</fullName>
    </submittedName>
</protein>
<dbReference type="RefSeq" id="WP_148377749.1">
    <property type="nucleotide sequence ID" value="NZ_VSIY01000006.1"/>
</dbReference>
<sequence length="189" mass="20295">MSDSNATQQPGPVLRVSGLVARQTQPVLALPDAEARRRIADDLGLLDLRKLRLEGRLEPEGRRDWRLVARLGATVVQPCVVTLTPVTTRIEETISRVWREEYAEPEGDEVELPDEVDDEPLGAVIDIGAVMVEALALALPLYPRAEGVGPGDAAVTEPGKAALTDEDVKPFAGLAGLRDKLGGDEDSDS</sequence>
<name>A0A5D0RKQ3_9RHOB</name>
<comment type="caution">
    <text evidence="1">The sequence shown here is derived from an EMBL/GenBank/DDBJ whole genome shotgun (WGS) entry which is preliminary data.</text>
</comment>
<dbReference type="InterPro" id="IPR003772">
    <property type="entry name" value="YceD"/>
</dbReference>
<dbReference type="AlphaFoldDB" id="A0A5D0RKQ3"/>
<evidence type="ECO:0000313" key="2">
    <source>
        <dbReference type="Proteomes" id="UP000322080"/>
    </source>
</evidence>
<dbReference type="EMBL" id="VSIY01000006">
    <property type="protein sequence ID" value="TYB81355.1"/>
    <property type="molecule type" value="Genomic_DNA"/>
</dbReference>
<evidence type="ECO:0000313" key="1">
    <source>
        <dbReference type="EMBL" id="TYB81355.1"/>
    </source>
</evidence>
<dbReference type="Proteomes" id="UP000322080">
    <property type="component" value="Unassembled WGS sequence"/>
</dbReference>
<reference evidence="1 2" key="1">
    <citation type="submission" date="2019-08" db="EMBL/GenBank/DDBJ databases">
        <title>Identification of a novel species of the genus Boseongicola.</title>
        <authorList>
            <person name="Zhang X.-Q."/>
        </authorList>
    </citation>
    <scope>NUCLEOTIDE SEQUENCE [LARGE SCALE GENOMIC DNA]</scope>
    <source>
        <strain evidence="1 2">HY14</strain>
    </source>
</reference>
<organism evidence="1 2">
    <name type="scientific">Maritimibacter fusiformis</name>
    <dbReference type="NCBI Taxonomy" id="2603819"/>
    <lineage>
        <taxon>Bacteria</taxon>
        <taxon>Pseudomonadati</taxon>
        <taxon>Pseudomonadota</taxon>
        <taxon>Alphaproteobacteria</taxon>
        <taxon>Rhodobacterales</taxon>
        <taxon>Roseobacteraceae</taxon>
        <taxon>Maritimibacter</taxon>
    </lineage>
</organism>
<proteinExistence type="predicted"/>
<keyword evidence="2" id="KW-1185">Reference proteome</keyword>